<reference evidence="2" key="1">
    <citation type="journal article" date="2021" name="Nat. Commun.">
        <title>Genetic determinants of endophytism in the Arabidopsis root mycobiome.</title>
        <authorList>
            <person name="Mesny F."/>
            <person name="Miyauchi S."/>
            <person name="Thiergart T."/>
            <person name="Pickel B."/>
            <person name="Atanasova L."/>
            <person name="Karlsson M."/>
            <person name="Huettel B."/>
            <person name="Barry K.W."/>
            <person name="Haridas S."/>
            <person name="Chen C."/>
            <person name="Bauer D."/>
            <person name="Andreopoulos W."/>
            <person name="Pangilinan J."/>
            <person name="LaButti K."/>
            <person name="Riley R."/>
            <person name="Lipzen A."/>
            <person name="Clum A."/>
            <person name="Drula E."/>
            <person name="Henrissat B."/>
            <person name="Kohler A."/>
            <person name="Grigoriev I.V."/>
            <person name="Martin F.M."/>
            <person name="Hacquard S."/>
        </authorList>
    </citation>
    <scope>NUCLEOTIDE SEQUENCE</scope>
    <source>
        <strain evidence="2">MPI-CAGE-AT-0023</strain>
    </source>
</reference>
<protein>
    <submittedName>
        <fullName evidence="2">Uncharacterized protein</fullName>
    </submittedName>
</protein>
<dbReference type="Proteomes" id="UP000720189">
    <property type="component" value="Unassembled WGS sequence"/>
</dbReference>
<accession>A0A9P9JS59</accession>
<evidence type="ECO:0000313" key="3">
    <source>
        <dbReference type="Proteomes" id="UP000720189"/>
    </source>
</evidence>
<proteinExistence type="predicted"/>
<gene>
    <name evidence="2" type="ORF">BKA55DRAFT_582150</name>
</gene>
<comment type="caution">
    <text evidence="2">The sequence shown here is derived from an EMBL/GenBank/DDBJ whole genome shotgun (WGS) entry which is preliminary data.</text>
</comment>
<organism evidence="2 3">
    <name type="scientific">Fusarium redolens</name>
    <dbReference type="NCBI Taxonomy" id="48865"/>
    <lineage>
        <taxon>Eukaryota</taxon>
        <taxon>Fungi</taxon>
        <taxon>Dikarya</taxon>
        <taxon>Ascomycota</taxon>
        <taxon>Pezizomycotina</taxon>
        <taxon>Sordariomycetes</taxon>
        <taxon>Hypocreomycetidae</taxon>
        <taxon>Hypocreales</taxon>
        <taxon>Nectriaceae</taxon>
        <taxon>Fusarium</taxon>
        <taxon>Fusarium redolens species complex</taxon>
    </lineage>
</organism>
<dbReference type="GeneID" id="70224052"/>
<name>A0A9P9JS59_FUSRE</name>
<keyword evidence="3" id="KW-1185">Reference proteome</keyword>
<feature type="region of interest" description="Disordered" evidence="1">
    <location>
        <begin position="70"/>
        <end position="93"/>
    </location>
</feature>
<evidence type="ECO:0000313" key="2">
    <source>
        <dbReference type="EMBL" id="KAH7231296.1"/>
    </source>
</evidence>
<dbReference type="RefSeq" id="XP_046043405.1">
    <property type="nucleotide sequence ID" value="XM_046194098.1"/>
</dbReference>
<dbReference type="EMBL" id="JAGMUX010000021">
    <property type="protein sequence ID" value="KAH7231296.1"/>
    <property type="molecule type" value="Genomic_DNA"/>
</dbReference>
<evidence type="ECO:0000256" key="1">
    <source>
        <dbReference type="SAM" id="MobiDB-lite"/>
    </source>
</evidence>
<dbReference type="AlphaFoldDB" id="A0A9P9JS59"/>
<sequence length="93" mass="10936">MTFRLDVILRMWHRGYFEPNRSPHAYESPWEEGVACQRFFPSRAGSRWFQVNSQTQLQRDVLKKVHTDSFQSRVAPQETRPGLMFSSECGGRT</sequence>